<organism evidence="10 11">
    <name type="scientific">Paenibacillus algicola</name>
    <dbReference type="NCBI Taxonomy" id="2565926"/>
    <lineage>
        <taxon>Bacteria</taxon>
        <taxon>Bacillati</taxon>
        <taxon>Bacillota</taxon>
        <taxon>Bacilli</taxon>
        <taxon>Bacillales</taxon>
        <taxon>Paenibacillaceae</taxon>
        <taxon>Paenibacillus</taxon>
    </lineage>
</organism>
<comment type="similarity">
    <text evidence="2">Belongs to the ATP-dependent AMP-binding enzyme family.</text>
</comment>
<dbReference type="GO" id="GO:0044550">
    <property type="term" value="P:secondary metabolite biosynthetic process"/>
    <property type="evidence" value="ECO:0007669"/>
    <property type="project" value="TreeGrafter"/>
</dbReference>
<dbReference type="PANTHER" id="PTHR45527:SF1">
    <property type="entry name" value="FATTY ACID SYNTHASE"/>
    <property type="match status" value="1"/>
</dbReference>
<keyword evidence="11" id="KW-1185">Reference proteome</keyword>
<evidence type="ECO:0000256" key="2">
    <source>
        <dbReference type="ARBA" id="ARBA00006432"/>
    </source>
</evidence>
<dbReference type="Pfam" id="PF00550">
    <property type="entry name" value="PP-binding"/>
    <property type="match status" value="1"/>
</dbReference>
<dbReference type="Pfam" id="PF00501">
    <property type="entry name" value="AMP-binding"/>
    <property type="match status" value="1"/>
</dbReference>
<evidence type="ECO:0000256" key="6">
    <source>
        <dbReference type="ARBA" id="ARBA00022737"/>
    </source>
</evidence>
<dbReference type="FunFam" id="3.40.50.12780:FF:000012">
    <property type="entry name" value="Non-ribosomal peptide synthetase"/>
    <property type="match status" value="1"/>
</dbReference>
<feature type="domain" description="Carrier" evidence="9">
    <location>
        <begin position="999"/>
        <end position="1074"/>
    </location>
</feature>
<dbReference type="GO" id="GO:0017000">
    <property type="term" value="P:antibiotic biosynthetic process"/>
    <property type="evidence" value="ECO:0007669"/>
    <property type="project" value="UniProtKB-KW"/>
</dbReference>
<evidence type="ECO:0000256" key="3">
    <source>
        <dbReference type="ARBA" id="ARBA00022450"/>
    </source>
</evidence>
<dbReference type="FunFam" id="1.10.1200.10:FF:000005">
    <property type="entry name" value="Nonribosomal peptide synthetase 1"/>
    <property type="match status" value="1"/>
</dbReference>
<evidence type="ECO:0000313" key="10">
    <source>
        <dbReference type="EMBL" id="QCT04334.1"/>
    </source>
</evidence>
<evidence type="ECO:0000256" key="1">
    <source>
        <dbReference type="ARBA" id="ARBA00001957"/>
    </source>
</evidence>
<keyword evidence="7" id="KW-0045">Antibiotic biosynthesis</keyword>
<dbReference type="PROSITE" id="PS50075">
    <property type="entry name" value="CARRIER"/>
    <property type="match status" value="1"/>
</dbReference>
<dbReference type="InterPro" id="IPR042099">
    <property type="entry name" value="ANL_N_sf"/>
</dbReference>
<gene>
    <name evidence="10" type="ORF">E6C60_3624</name>
</gene>
<evidence type="ECO:0000256" key="8">
    <source>
        <dbReference type="ARBA" id="ARBA00023268"/>
    </source>
</evidence>
<dbReference type="GO" id="GO:0031177">
    <property type="term" value="F:phosphopantetheine binding"/>
    <property type="evidence" value="ECO:0007669"/>
    <property type="project" value="InterPro"/>
</dbReference>
<dbReference type="Proteomes" id="UP000300879">
    <property type="component" value="Chromosome"/>
</dbReference>
<dbReference type="SUPFAM" id="SSF56801">
    <property type="entry name" value="Acetyl-CoA synthetase-like"/>
    <property type="match status" value="1"/>
</dbReference>
<evidence type="ECO:0000313" key="11">
    <source>
        <dbReference type="Proteomes" id="UP000300879"/>
    </source>
</evidence>
<keyword evidence="4" id="KW-0597">Phosphoprotein</keyword>
<protein>
    <submittedName>
        <fullName evidence="10">Amino acid adenylation</fullName>
    </submittedName>
</protein>
<dbReference type="PANTHER" id="PTHR45527">
    <property type="entry name" value="NONRIBOSOMAL PEPTIDE SYNTHETASE"/>
    <property type="match status" value="1"/>
</dbReference>
<dbReference type="SUPFAM" id="SSF53474">
    <property type="entry name" value="alpha/beta-Hydrolases"/>
    <property type="match status" value="1"/>
</dbReference>
<dbReference type="CDD" id="cd05930">
    <property type="entry name" value="A_NRPS"/>
    <property type="match status" value="1"/>
</dbReference>
<dbReference type="Gene3D" id="3.30.300.30">
    <property type="match status" value="1"/>
</dbReference>
<sequence length="1350" mass="151317">METLKTDIVLERVSRKQPLPLSVEQYRLWFLSQLEPSSIHFNINAAFRMQGELAEELFEQSLNGIVARHESLRTVFEVRESVPEQVIRERVFIPIDLVDLSMLPKEEQEARAVELMNEEIQKPFSLETGPLLRAALFRLSEQERILLFTIHHIVADFGSLGKIVQELCQFYTAYIEGRAPELAPLPLHFADYAYWQAARVKENAYERQLSYWRDKLGGELPVLNMPLDRPRPPVMTHDGERRRITLSRELTEGVKQLSRSSGVTLFNTLLAAYHVLLYRYSGQEDLCIGTSISTRSQPELQDMIGMLVNNLVLRMDVSGNPSFTDVLKLSRKTCFAAFAHQDVPYEKLIDELQSERDRSRNPFFQTMLTFLHAPPLDVHALPGLTIRRFDFTKKPSALELSFTITENDGVLEAVMDYNSDLFRADTIGRMLEHFRQLLEAAVEDPGRGINELPMLSDRERHTILQEWSGASARTAPPEGTVQELFTRQAMLTQDATALIYRDQSLTYRELEERSNQLAHALLNRAGGGEAPLERVALCLERSIEWIVTLLGVMKAGCAYIPLDPSYPSERLEYMLRHARADALIADQGLLAASERLTDQGCRVIPLSALWDELSLQPVTPVSPASNSDLMYIMYTSGSTGKPKGVMVTHRNVASHCVQAMLKFQLQAGDRVLQFTSVGFDVAVQEIFPALLSGAALVLWKDKHIAEGGEFLAWLEKEKVSVLNVTTAHWSNLVTDLKNGAATIPGSLKLVIVGGEKVAYDTYQVWSRITAGKVRWINDYGLTETTITAAMFEPPAGWTSDTELMPVGRPLGNTTIYILNDSMEPVPPGVYGELYIGGDGIAKGYWDQEELSKERFIPSPFPATSGENLFRTGDLARFLPDGLVEFMGRRDHQIKIRGFRVEPGEIEAQLSQYGKLSQYVVVPRMGPGGEYSLAAYIVLNEPTVTVGELRRFLQNRLPEYMVPSYYVVLSEIPLTVHGKVDIAALPKPERHAREERDYVAPRTPAEARAADIWAGVLGMSAVSITDSFFEIGGNSLLATQVMSQVKGQWGGSVPLRLLFEYPVLADWAEQLDRYMASEGQGTGSREEEGCLVKIQQKGEKTPLFFFHPVGGSISCYFTLSRQLGKAQPFYAFQSHGMIGSSDVPQTIEEMAEAYVSEILSVQPKGPYRLGGWSMGGFIAYEAARRLKAAGEEVVQLALIDSDLSKRSDATEEMVMYHFIKQLAAVPGHHISDDMLRSWQAQSLDREELCAELQALDLLPPGTPVEELNRLFAVYLGTVHAFQAYQPGLTPKLDVEQVQLFRAADSQEQEGVWSRLVSHLTLHQVQADHFSIVHHEDLGRWIDIPKNLLPLG</sequence>
<dbReference type="GO" id="GO:0043041">
    <property type="term" value="P:amino acid activation for nonribosomal peptide biosynthetic process"/>
    <property type="evidence" value="ECO:0007669"/>
    <property type="project" value="TreeGrafter"/>
</dbReference>
<dbReference type="InterPro" id="IPR045851">
    <property type="entry name" value="AMP-bd_C_sf"/>
</dbReference>
<dbReference type="InterPro" id="IPR001031">
    <property type="entry name" value="Thioesterase"/>
</dbReference>
<dbReference type="SMART" id="SM00823">
    <property type="entry name" value="PKS_PP"/>
    <property type="match status" value="1"/>
</dbReference>
<reference evidence="10 11" key="1">
    <citation type="submission" date="2019-05" db="EMBL/GenBank/DDBJ databases">
        <authorList>
            <person name="Chen C."/>
        </authorList>
    </citation>
    <scope>NUCLEOTIDE SEQUENCE [LARGE SCALE GENOMIC DNA]</scope>
    <source>
        <strain evidence="10 11">HB172198</strain>
    </source>
</reference>
<dbReference type="Pfam" id="PF00975">
    <property type="entry name" value="Thioesterase"/>
    <property type="match status" value="1"/>
</dbReference>
<dbReference type="Gene3D" id="3.30.559.30">
    <property type="entry name" value="Nonribosomal peptide synthetase, condensation domain"/>
    <property type="match status" value="1"/>
</dbReference>
<dbReference type="InterPro" id="IPR023213">
    <property type="entry name" value="CAT-like_dom_sf"/>
</dbReference>
<dbReference type="Pfam" id="PF00668">
    <property type="entry name" value="Condensation"/>
    <property type="match status" value="1"/>
</dbReference>
<dbReference type="Gene3D" id="1.10.1200.10">
    <property type="entry name" value="ACP-like"/>
    <property type="match status" value="1"/>
</dbReference>
<dbReference type="SUPFAM" id="SSF47336">
    <property type="entry name" value="ACP-like"/>
    <property type="match status" value="1"/>
</dbReference>
<dbReference type="SUPFAM" id="SSF52777">
    <property type="entry name" value="CoA-dependent acyltransferases"/>
    <property type="match status" value="2"/>
</dbReference>
<dbReference type="Gene3D" id="3.30.559.10">
    <property type="entry name" value="Chloramphenicol acetyltransferase-like domain"/>
    <property type="match status" value="1"/>
</dbReference>
<dbReference type="GO" id="GO:0005829">
    <property type="term" value="C:cytosol"/>
    <property type="evidence" value="ECO:0007669"/>
    <property type="project" value="TreeGrafter"/>
</dbReference>
<name>A0A4V1G4D7_9BACL</name>
<keyword evidence="3" id="KW-0596">Phosphopantetheine</keyword>
<proteinExistence type="inferred from homology"/>
<keyword evidence="5" id="KW-0436">Ligase</keyword>
<dbReference type="PROSITE" id="PS00455">
    <property type="entry name" value="AMP_BINDING"/>
    <property type="match status" value="1"/>
</dbReference>
<dbReference type="Gene3D" id="3.40.50.12780">
    <property type="entry name" value="N-terminal domain of ligase-like"/>
    <property type="match status" value="1"/>
</dbReference>
<accession>A0A4V1G4D7</accession>
<dbReference type="SMART" id="SM00824">
    <property type="entry name" value="PKS_TE"/>
    <property type="match status" value="1"/>
</dbReference>
<keyword evidence="6" id="KW-0677">Repeat</keyword>
<dbReference type="CDD" id="cd19531">
    <property type="entry name" value="LCL_NRPS-like"/>
    <property type="match status" value="1"/>
</dbReference>
<dbReference type="KEGG" id="palo:E6C60_3624"/>
<dbReference type="EMBL" id="CP040396">
    <property type="protein sequence ID" value="QCT04334.1"/>
    <property type="molecule type" value="Genomic_DNA"/>
</dbReference>
<keyword evidence="8" id="KW-0511">Multifunctional enzyme</keyword>
<evidence type="ECO:0000256" key="7">
    <source>
        <dbReference type="ARBA" id="ARBA00023194"/>
    </source>
</evidence>
<dbReference type="GO" id="GO:0008610">
    <property type="term" value="P:lipid biosynthetic process"/>
    <property type="evidence" value="ECO:0007669"/>
    <property type="project" value="UniProtKB-ARBA"/>
</dbReference>
<dbReference type="InterPro" id="IPR020802">
    <property type="entry name" value="TesA-like"/>
</dbReference>
<dbReference type="InterPro" id="IPR000873">
    <property type="entry name" value="AMP-dep_synth/lig_dom"/>
</dbReference>
<dbReference type="Pfam" id="PF13193">
    <property type="entry name" value="AMP-binding_C"/>
    <property type="match status" value="1"/>
</dbReference>
<dbReference type="InterPro" id="IPR001242">
    <property type="entry name" value="Condensation_dom"/>
</dbReference>
<dbReference type="FunFam" id="3.40.50.980:FF:000001">
    <property type="entry name" value="Non-ribosomal peptide synthetase"/>
    <property type="match status" value="1"/>
</dbReference>
<dbReference type="GO" id="GO:0016874">
    <property type="term" value="F:ligase activity"/>
    <property type="evidence" value="ECO:0007669"/>
    <property type="project" value="UniProtKB-KW"/>
</dbReference>
<comment type="cofactor">
    <cofactor evidence="1">
        <name>pantetheine 4'-phosphate</name>
        <dbReference type="ChEBI" id="CHEBI:47942"/>
    </cofactor>
</comment>
<dbReference type="InterPro" id="IPR009081">
    <property type="entry name" value="PP-bd_ACP"/>
</dbReference>
<dbReference type="InterPro" id="IPR020806">
    <property type="entry name" value="PKS_PP-bd"/>
</dbReference>
<evidence type="ECO:0000256" key="5">
    <source>
        <dbReference type="ARBA" id="ARBA00022598"/>
    </source>
</evidence>
<dbReference type="InterPro" id="IPR036736">
    <property type="entry name" value="ACP-like_sf"/>
</dbReference>
<dbReference type="Gene3D" id="3.40.50.1820">
    <property type="entry name" value="alpha/beta hydrolase"/>
    <property type="match status" value="1"/>
</dbReference>
<dbReference type="InterPro" id="IPR029058">
    <property type="entry name" value="AB_hydrolase_fold"/>
</dbReference>
<dbReference type="InterPro" id="IPR010071">
    <property type="entry name" value="AA_adenyl_dom"/>
</dbReference>
<dbReference type="NCBIfam" id="TIGR01733">
    <property type="entry name" value="AA-adenyl-dom"/>
    <property type="match status" value="1"/>
</dbReference>
<dbReference type="InterPro" id="IPR025110">
    <property type="entry name" value="AMP-bd_C"/>
</dbReference>
<evidence type="ECO:0000256" key="4">
    <source>
        <dbReference type="ARBA" id="ARBA00022553"/>
    </source>
</evidence>
<dbReference type="InterPro" id="IPR020845">
    <property type="entry name" value="AMP-binding_CS"/>
</dbReference>
<evidence type="ECO:0000259" key="9">
    <source>
        <dbReference type="PROSITE" id="PS50075"/>
    </source>
</evidence>
<dbReference type="FunFam" id="2.30.38.10:FF:000001">
    <property type="entry name" value="Non-ribosomal peptide synthetase PvdI"/>
    <property type="match status" value="1"/>
</dbReference>